<reference evidence="14 15" key="1">
    <citation type="submission" date="2017-02" db="EMBL/GenBank/DDBJ databases">
        <authorList>
            <person name="Peterson S.W."/>
        </authorList>
    </citation>
    <scope>NUCLEOTIDE SEQUENCE [LARGE SCALE GENOMIC DNA]</scope>
    <source>
        <strain evidence="14 15">DSM 22899</strain>
    </source>
</reference>
<dbReference type="InterPro" id="IPR036097">
    <property type="entry name" value="HisK_dim/P_sf"/>
</dbReference>
<dbReference type="SMART" id="SM00387">
    <property type="entry name" value="HATPase_c"/>
    <property type="match status" value="1"/>
</dbReference>
<dbReference type="AlphaFoldDB" id="A0A1T4ZT28"/>
<dbReference type="SUPFAM" id="SSF55874">
    <property type="entry name" value="ATPase domain of HSP90 chaperone/DNA topoisomerase II/histidine kinase"/>
    <property type="match status" value="1"/>
</dbReference>
<evidence type="ECO:0000256" key="11">
    <source>
        <dbReference type="SAM" id="Phobius"/>
    </source>
</evidence>
<evidence type="ECO:0000256" key="9">
    <source>
        <dbReference type="ARBA" id="ARBA00023012"/>
    </source>
</evidence>
<dbReference type="Proteomes" id="UP000190541">
    <property type="component" value="Unassembled WGS sequence"/>
</dbReference>
<protein>
    <recommendedName>
        <fullName evidence="3">histidine kinase</fullName>
        <ecNumber evidence="3">2.7.13.3</ecNumber>
    </recommendedName>
</protein>
<dbReference type="InterPro" id="IPR004358">
    <property type="entry name" value="Sig_transdc_His_kin-like_C"/>
</dbReference>
<evidence type="ECO:0000256" key="8">
    <source>
        <dbReference type="ARBA" id="ARBA00022989"/>
    </source>
</evidence>
<evidence type="ECO:0000259" key="12">
    <source>
        <dbReference type="PROSITE" id="PS50109"/>
    </source>
</evidence>
<evidence type="ECO:0000259" key="13">
    <source>
        <dbReference type="PROSITE" id="PS50885"/>
    </source>
</evidence>
<feature type="domain" description="Histidine kinase" evidence="12">
    <location>
        <begin position="240"/>
        <end position="457"/>
    </location>
</feature>
<evidence type="ECO:0000256" key="1">
    <source>
        <dbReference type="ARBA" id="ARBA00000085"/>
    </source>
</evidence>
<evidence type="ECO:0000256" key="4">
    <source>
        <dbReference type="ARBA" id="ARBA00022553"/>
    </source>
</evidence>
<dbReference type="PANTHER" id="PTHR45436:SF5">
    <property type="entry name" value="SENSOR HISTIDINE KINASE TRCS"/>
    <property type="match status" value="1"/>
</dbReference>
<feature type="transmembrane region" description="Helical" evidence="11">
    <location>
        <begin position="12"/>
        <end position="35"/>
    </location>
</feature>
<evidence type="ECO:0000256" key="7">
    <source>
        <dbReference type="ARBA" id="ARBA00022777"/>
    </source>
</evidence>
<dbReference type="RefSeq" id="WP_079714779.1">
    <property type="nucleotide sequence ID" value="NZ_FUYS01000001.1"/>
</dbReference>
<keyword evidence="15" id="KW-1185">Reference proteome</keyword>
<dbReference type="Pfam" id="PF02518">
    <property type="entry name" value="HATPase_c"/>
    <property type="match status" value="1"/>
</dbReference>
<dbReference type="Gene3D" id="3.30.565.10">
    <property type="entry name" value="Histidine kinase-like ATPase, C-terminal domain"/>
    <property type="match status" value="1"/>
</dbReference>
<dbReference type="InterPro" id="IPR003661">
    <property type="entry name" value="HisK_dim/P_dom"/>
</dbReference>
<keyword evidence="8 11" id="KW-1133">Transmembrane helix</keyword>
<dbReference type="PROSITE" id="PS50109">
    <property type="entry name" value="HIS_KIN"/>
    <property type="match status" value="1"/>
</dbReference>
<feature type="transmembrane region" description="Helical" evidence="11">
    <location>
        <begin position="159"/>
        <end position="177"/>
    </location>
</feature>
<dbReference type="OrthoDB" id="594725at2"/>
<dbReference type="SUPFAM" id="SSF158472">
    <property type="entry name" value="HAMP domain-like"/>
    <property type="match status" value="1"/>
</dbReference>
<dbReference type="InterPro" id="IPR050428">
    <property type="entry name" value="TCS_sensor_his_kinase"/>
</dbReference>
<keyword evidence="7 14" id="KW-0418">Kinase</keyword>
<dbReference type="SMART" id="SM00388">
    <property type="entry name" value="HisKA"/>
    <property type="match status" value="1"/>
</dbReference>
<dbReference type="SMART" id="SM00304">
    <property type="entry name" value="HAMP"/>
    <property type="match status" value="1"/>
</dbReference>
<dbReference type="SUPFAM" id="SSF47384">
    <property type="entry name" value="Homodimeric domain of signal transducing histidine kinase"/>
    <property type="match status" value="1"/>
</dbReference>
<organism evidence="14 15">
    <name type="scientific">Parapedobacter luteus</name>
    <dbReference type="NCBI Taxonomy" id="623280"/>
    <lineage>
        <taxon>Bacteria</taxon>
        <taxon>Pseudomonadati</taxon>
        <taxon>Bacteroidota</taxon>
        <taxon>Sphingobacteriia</taxon>
        <taxon>Sphingobacteriales</taxon>
        <taxon>Sphingobacteriaceae</taxon>
        <taxon>Parapedobacter</taxon>
    </lineage>
</organism>
<dbReference type="InterPro" id="IPR003660">
    <property type="entry name" value="HAMP_dom"/>
</dbReference>
<comment type="catalytic activity">
    <reaction evidence="1">
        <text>ATP + protein L-histidine = ADP + protein N-phospho-L-histidine.</text>
        <dbReference type="EC" id="2.7.13.3"/>
    </reaction>
</comment>
<sequence length="461" mass="52440">MRKSLMNTQTKIAVMLIVAFLAIIMLFSGWVYFAIPGFLHDYYYDVLEIRAVAAGKMELDKDQRGLDDLRSVFSEKLMHEQDYFFKIEKNKDFKNEADSLGIPLSFFETALNEGGARYQDKQLFYVAVVYPSKQGNYVIVSQAQDYFEESFVAYLKKTLVAAIIIAFCVSLFIAVYYSKYIFKPLREITEKVQQISSENLHLRLDSRNSNDEMDELIHTFNDMLNRIETAFETQNNFISNASHELRTPLTAIIGEADVALSKDRTPEEYKTSIKVMLEEAEKLDAKTNALLSLAQTGFNGKIQRFERLRIDQLIWDVKNTVEKLNPKCNLHIDTSLLPEDPMKLMIKGNEQLLHLALANIIANACKYSDNQKVNVSLGASDDHVVIVVKDKGIGIPADELKYIYDPFFRASNTKNYAGYGIGLPLTRNIIKMHQGKISVSSLQGGGTTVQLTIPAWRRIDE</sequence>
<keyword evidence="5" id="KW-0808">Transferase</keyword>
<keyword evidence="6 11" id="KW-0812">Transmembrane</keyword>
<name>A0A1T4ZT28_9SPHI</name>
<dbReference type="CDD" id="cd06225">
    <property type="entry name" value="HAMP"/>
    <property type="match status" value="1"/>
</dbReference>
<dbReference type="Gene3D" id="1.10.287.130">
    <property type="match status" value="1"/>
</dbReference>
<evidence type="ECO:0000256" key="10">
    <source>
        <dbReference type="ARBA" id="ARBA00023136"/>
    </source>
</evidence>
<gene>
    <name evidence="14" type="ORF">SAMN05660226_00025</name>
</gene>
<dbReference type="GO" id="GO:0005886">
    <property type="term" value="C:plasma membrane"/>
    <property type="evidence" value="ECO:0007669"/>
    <property type="project" value="TreeGrafter"/>
</dbReference>
<evidence type="ECO:0000256" key="3">
    <source>
        <dbReference type="ARBA" id="ARBA00012438"/>
    </source>
</evidence>
<dbReference type="GO" id="GO:0000155">
    <property type="term" value="F:phosphorelay sensor kinase activity"/>
    <property type="evidence" value="ECO:0007669"/>
    <property type="project" value="InterPro"/>
</dbReference>
<comment type="subcellular location">
    <subcellularLocation>
        <location evidence="2">Membrane</location>
    </subcellularLocation>
</comment>
<dbReference type="Gene3D" id="6.10.340.10">
    <property type="match status" value="1"/>
</dbReference>
<dbReference type="PRINTS" id="PR00344">
    <property type="entry name" value="BCTRLSENSOR"/>
</dbReference>
<evidence type="ECO:0000256" key="5">
    <source>
        <dbReference type="ARBA" id="ARBA00022679"/>
    </source>
</evidence>
<keyword evidence="10 11" id="KW-0472">Membrane</keyword>
<keyword evidence="9" id="KW-0902">Two-component regulatory system</keyword>
<evidence type="ECO:0000256" key="2">
    <source>
        <dbReference type="ARBA" id="ARBA00004370"/>
    </source>
</evidence>
<dbReference type="EMBL" id="FUYS01000001">
    <property type="protein sequence ID" value="SKB25765.1"/>
    <property type="molecule type" value="Genomic_DNA"/>
</dbReference>
<proteinExistence type="predicted"/>
<dbReference type="PROSITE" id="PS50885">
    <property type="entry name" value="HAMP"/>
    <property type="match status" value="1"/>
</dbReference>
<evidence type="ECO:0000313" key="15">
    <source>
        <dbReference type="Proteomes" id="UP000190541"/>
    </source>
</evidence>
<dbReference type="STRING" id="623280.SAMN05660226_00025"/>
<keyword evidence="4" id="KW-0597">Phosphoprotein</keyword>
<dbReference type="EC" id="2.7.13.3" evidence="3"/>
<feature type="domain" description="HAMP" evidence="13">
    <location>
        <begin position="179"/>
        <end position="232"/>
    </location>
</feature>
<dbReference type="CDD" id="cd00082">
    <property type="entry name" value="HisKA"/>
    <property type="match status" value="1"/>
</dbReference>
<dbReference type="InterPro" id="IPR036890">
    <property type="entry name" value="HATPase_C_sf"/>
</dbReference>
<accession>A0A1T4ZT28</accession>
<dbReference type="Pfam" id="PF00512">
    <property type="entry name" value="HisKA"/>
    <property type="match status" value="1"/>
</dbReference>
<dbReference type="PANTHER" id="PTHR45436">
    <property type="entry name" value="SENSOR HISTIDINE KINASE YKOH"/>
    <property type="match status" value="1"/>
</dbReference>
<dbReference type="InterPro" id="IPR003594">
    <property type="entry name" value="HATPase_dom"/>
</dbReference>
<evidence type="ECO:0000313" key="14">
    <source>
        <dbReference type="EMBL" id="SKB25765.1"/>
    </source>
</evidence>
<dbReference type="InterPro" id="IPR005467">
    <property type="entry name" value="His_kinase_dom"/>
</dbReference>
<evidence type="ECO:0000256" key="6">
    <source>
        <dbReference type="ARBA" id="ARBA00022692"/>
    </source>
</evidence>
<dbReference type="Pfam" id="PF00672">
    <property type="entry name" value="HAMP"/>
    <property type="match status" value="1"/>
</dbReference>